<evidence type="ECO:0000256" key="2">
    <source>
        <dbReference type="ARBA" id="ARBA00023445"/>
    </source>
</evidence>
<dbReference type="InterPro" id="IPR036291">
    <property type="entry name" value="NAD(P)-bd_dom_sf"/>
</dbReference>
<sequence length="329" mass="37384">MSIALITGSSGLVGSNLIRKLSDLDYKIRCIDFDEDYRAYEGYDVELIKGDITNKESLYEIFDGVDIVFHTAALINLDRRYRSAIENVNIEGTRNVCEIALEKNIKKLVHFSSVDAFYRFPIDEPLLEDRKLIDDANGMPYDYSKAEGQRIVLEFCEQGLDASIIHPTSIVGPNDFKPGLPMQAFVDMANGKTKLMPDWGYNFIDVRDLCDAAISAVYNGRKGQNYIIGGEYHSYFYIAELMGKQVGRKVVYGKIPEFITYLALPYEYIKSLINKKPRLITLDSIHTAQTGNKVVPSSLAREELNHNPRPIEETIYDTVEFFQKRGLVN</sequence>
<dbReference type="SUPFAM" id="SSF51735">
    <property type="entry name" value="NAD(P)-binding Rossmann-fold domains"/>
    <property type="match status" value="1"/>
</dbReference>
<reference evidence="4" key="1">
    <citation type="journal article" date="2013" name="Sci. Rep.">
        <title>Metagenomics uncovers a new group of low GC and ultra-small marine Actinobacteria.</title>
        <authorList>
            <person name="Ghai R."/>
            <person name="Mizuno C.M."/>
            <person name="Picazo A."/>
            <person name="Camacho A."/>
            <person name="Rodriguez-Valera F."/>
        </authorList>
    </citation>
    <scope>NUCLEOTIDE SEQUENCE</scope>
</reference>
<dbReference type="PANTHER" id="PTHR10366:SF564">
    <property type="entry name" value="STEROL-4-ALPHA-CARBOXYLATE 3-DEHYDROGENASE, DECARBOXYLATING"/>
    <property type="match status" value="1"/>
</dbReference>
<dbReference type="EMBL" id="KC811115">
    <property type="protein sequence ID" value="AGQ18895.1"/>
    <property type="molecule type" value="Genomic_DNA"/>
</dbReference>
<proteinExistence type="inferred from homology"/>
<evidence type="ECO:0000313" key="4">
    <source>
        <dbReference type="EMBL" id="AGQ18895.1"/>
    </source>
</evidence>
<dbReference type="AlphaFoldDB" id="S5DQ01"/>
<keyword evidence="1" id="KW-0560">Oxidoreductase</keyword>
<organism evidence="4">
    <name type="scientific">Candidatus Actinomarina minuta</name>
    <dbReference type="NCBI Taxonomy" id="1389454"/>
    <lineage>
        <taxon>Bacteria</taxon>
        <taxon>Bacillati</taxon>
        <taxon>Actinomycetota</taxon>
        <taxon>Actinomycetes</taxon>
        <taxon>Candidatus Actinomarinidae</taxon>
        <taxon>Candidatus Actinomarinales</taxon>
        <taxon>Candidatus Actinomarineae</taxon>
        <taxon>Candidatus Actinomarinaceae</taxon>
        <taxon>Candidatus Actinomarina</taxon>
    </lineage>
</organism>
<dbReference type="Gene3D" id="3.40.50.720">
    <property type="entry name" value="NAD(P)-binding Rossmann-like Domain"/>
    <property type="match status" value="1"/>
</dbReference>
<dbReference type="InterPro" id="IPR001509">
    <property type="entry name" value="Epimerase_deHydtase"/>
</dbReference>
<name>S5DQ01_9ACTN</name>
<protein>
    <submittedName>
        <fullName evidence="4">Nucleoside-diphosphate-sugar epimerases</fullName>
    </submittedName>
</protein>
<accession>S5DQ01</accession>
<dbReference type="Pfam" id="PF01370">
    <property type="entry name" value="Epimerase"/>
    <property type="match status" value="1"/>
</dbReference>
<dbReference type="PANTHER" id="PTHR10366">
    <property type="entry name" value="NAD DEPENDENT EPIMERASE/DEHYDRATASE"/>
    <property type="match status" value="1"/>
</dbReference>
<comment type="similarity">
    <text evidence="2">Belongs to the NAD(P)-dependent epimerase/dehydratase family. Dihydroflavonol-4-reductase subfamily.</text>
</comment>
<feature type="domain" description="NAD-dependent epimerase/dehydratase" evidence="3">
    <location>
        <begin position="4"/>
        <end position="229"/>
    </location>
</feature>
<evidence type="ECO:0000256" key="1">
    <source>
        <dbReference type="ARBA" id="ARBA00023002"/>
    </source>
</evidence>
<dbReference type="GO" id="GO:0016616">
    <property type="term" value="F:oxidoreductase activity, acting on the CH-OH group of donors, NAD or NADP as acceptor"/>
    <property type="evidence" value="ECO:0007669"/>
    <property type="project" value="TreeGrafter"/>
</dbReference>
<evidence type="ECO:0000259" key="3">
    <source>
        <dbReference type="Pfam" id="PF01370"/>
    </source>
</evidence>
<dbReference type="InterPro" id="IPR050425">
    <property type="entry name" value="NAD(P)_dehydrat-like"/>
</dbReference>